<proteinExistence type="inferred from homology"/>
<dbReference type="InterPro" id="IPR003423">
    <property type="entry name" value="OMP_efflux"/>
</dbReference>
<dbReference type="Gene3D" id="1.20.1600.10">
    <property type="entry name" value="Outer membrane efflux proteins (OEP)"/>
    <property type="match status" value="1"/>
</dbReference>
<dbReference type="Proteomes" id="UP000199600">
    <property type="component" value="Unassembled WGS sequence"/>
</dbReference>
<comment type="similarity">
    <text evidence="1 2">Belongs to the outer membrane factor (OMF) (TC 1.B.17) family.</text>
</comment>
<accession>A0A1A8Y0S5</accession>
<dbReference type="SUPFAM" id="SSF56954">
    <property type="entry name" value="Outer membrane efflux proteins (OEP)"/>
    <property type="match status" value="1"/>
</dbReference>
<name>A0A1A8Y0S5_9RHOO</name>
<dbReference type="Gene3D" id="2.20.200.10">
    <property type="entry name" value="Outer membrane efflux proteins (OEP)"/>
    <property type="match status" value="1"/>
</dbReference>
<dbReference type="AlphaFoldDB" id="A0A1A8Y0S5"/>
<dbReference type="PANTHER" id="PTHR30203:SF33">
    <property type="entry name" value="BLR4455 PROTEIN"/>
    <property type="match status" value="1"/>
</dbReference>
<dbReference type="PANTHER" id="PTHR30203">
    <property type="entry name" value="OUTER MEMBRANE CATION EFFLUX PROTEIN"/>
    <property type="match status" value="1"/>
</dbReference>
<dbReference type="InterPro" id="IPR010131">
    <property type="entry name" value="MdtP/NodT-like"/>
</dbReference>
<protein>
    <submittedName>
        <fullName evidence="3">RND efflux system, outer membrane lipoprotein, NodT family</fullName>
    </submittedName>
</protein>
<dbReference type="RefSeq" id="WP_186412313.1">
    <property type="nucleotide sequence ID" value="NZ_FLQY01000366.1"/>
</dbReference>
<reference evidence="3 4" key="1">
    <citation type="submission" date="2016-06" db="EMBL/GenBank/DDBJ databases">
        <authorList>
            <person name="Kjaerup R.B."/>
            <person name="Dalgaard T.S."/>
            <person name="Juul-Madsen H.R."/>
        </authorList>
    </citation>
    <scope>NUCLEOTIDE SEQUENCE [LARGE SCALE GENOMIC DNA]</scope>
    <source>
        <strain evidence="3">2</strain>
    </source>
</reference>
<evidence type="ECO:0000313" key="3">
    <source>
        <dbReference type="EMBL" id="SBT10744.1"/>
    </source>
</evidence>
<evidence type="ECO:0000256" key="1">
    <source>
        <dbReference type="ARBA" id="ARBA00007613"/>
    </source>
</evidence>
<keyword evidence="2 3" id="KW-0449">Lipoprotein</keyword>
<keyword evidence="2" id="KW-0472">Membrane</keyword>
<dbReference type="Pfam" id="PF02321">
    <property type="entry name" value="OEP"/>
    <property type="match status" value="2"/>
</dbReference>
<gene>
    <name evidence="3" type="ORF">PROAA_630022</name>
</gene>
<dbReference type="GO" id="GO:0005886">
    <property type="term" value="C:plasma membrane"/>
    <property type="evidence" value="ECO:0007669"/>
    <property type="project" value="UniProtKB-SubCell"/>
</dbReference>
<organism evidence="3 4">
    <name type="scientific">Candidatus Propionivibrio aalborgensis</name>
    <dbReference type="NCBI Taxonomy" id="1860101"/>
    <lineage>
        <taxon>Bacteria</taxon>
        <taxon>Pseudomonadati</taxon>
        <taxon>Pseudomonadota</taxon>
        <taxon>Betaproteobacteria</taxon>
        <taxon>Rhodocyclales</taxon>
        <taxon>Rhodocyclaceae</taxon>
        <taxon>Propionivibrio</taxon>
    </lineage>
</organism>
<dbReference type="EMBL" id="FLQY01000366">
    <property type="protein sequence ID" value="SBT10744.1"/>
    <property type="molecule type" value="Genomic_DNA"/>
</dbReference>
<keyword evidence="4" id="KW-1185">Reference proteome</keyword>
<sequence>MRKSLTAPLLALLVSGCMIGPDYVRPPADAPAAWRLSEVRAEQLANSDWWEQFNDPVLNDLVTTALRENKDIMIASARIEEYEGRYGVTRSQLFPQVGAGYNAARQKNVLPGATNATTYNTYEALLGASWEIDLWGKIRRQSEAARAQIAATEEAKQGVILSLVASVAGGYINLRDLDRQLEIARDTARSRGESYKIFQDRYDGGVISILELSQNKSQYEEALASIPPIEFAIAQQENALSVLLGRNPGPITRGRTIDELVPPVIPEGLPSDLLERRPDILAAEQELIAANAEIGVAKAAYFPSISLTGILGFASGSLSNLFSSGSKVWQYAGAVGMPIFTAGGLAGQLLVSEAQQQQALLRYQQAIQNAFREVDDALVAQDRARVQLAAQRQQVASLEQYAGTARLRYDNGYTSYLEVVDSERSLFNAQLAYTKTQQTQLQSMIILYKAMGGGWMTKPEVAAEAKPEAVSEAEAGAEEKK</sequence>
<dbReference type="GO" id="GO:0015562">
    <property type="term" value="F:efflux transmembrane transporter activity"/>
    <property type="evidence" value="ECO:0007669"/>
    <property type="project" value="InterPro"/>
</dbReference>
<comment type="subcellular location">
    <subcellularLocation>
        <location evidence="2">Cell membrane</location>
        <topology evidence="2">Lipid-anchor</topology>
    </subcellularLocation>
</comment>
<keyword evidence="2" id="KW-0564">Palmitate</keyword>
<evidence type="ECO:0000256" key="2">
    <source>
        <dbReference type="RuleBase" id="RU362097"/>
    </source>
</evidence>
<keyword evidence="2" id="KW-0812">Transmembrane</keyword>
<keyword evidence="2" id="KW-1134">Transmembrane beta strand</keyword>
<evidence type="ECO:0000313" key="4">
    <source>
        <dbReference type="Proteomes" id="UP000199600"/>
    </source>
</evidence>
<dbReference type="NCBIfam" id="TIGR01845">
    <property type="entry name" value="outer_NodT"/>
    <property type="match status" value="1"/>
</dbReference>